<keyword evidence="3" id="KW-0472">Membrane</keyword>
<dbReference type="EMBL" id="BMJC01000004">
    <property type="protein sequence ID" value="GGB11347.1"/>
    <property type="molecule type" value="Genomic_DNA"/>
</dbReference>
<evidence type="ECO:0000313" key="7">
    <source>
        <dbReference type="Proteomes" id="UP000607559"/>
    </source>
</evidence>
<dbReference type="GO" id="GO:0000155">
    <property type="term" value="F:phosphorelay sensor kinase activity"/>
    <property type="evidence" value="ECO:0007669"/>
    <property type="project" value="TreeGrafter"/>
</dbReference>
<evidence type="ECO:0000256" key="3">
    <source>
        <dbReference type="SAM" id="Phobius"/>
    </source>
</evidence>
<feature type="signal peptide" evidence="4">
    <location>
        <begin position="1"/>
        <end position="24"/>
    </location>
</feature>
<organism evidence="6 7">
    <name type="scientific">Puia dinghuensis</name>
    <dbReference type="NCBI Taxonomy" id="1792502"/>
    <lineage>
        <taxon>Bacteria</taxon>
        <taxon>Pseudomonadati</taxon>
        <taxon>Bacteroidota</taxon>
        <taxon>Chitinophagia</taxon>
        <taxon>Chitinophagales</taxon>
        <taxon>Chitinophagaceae</taxon>
        <taxon>Puia</taxon>
    </lineage>
</organism>
<protein>
    <recommendedName>
        <fullName evidence="5">HTH luxR-type domain-containing protein</fullName>
    </recommendedName>
</protein>
<dbReference type="InterPro" id="IPR000792">
    <property type="entry name" value="Tscrpt_reg_LuxR_C"/>
</dbReference>
<dbReference type="InterPro" id="IPR013783">
    <property type="entry name" value="Ig-like_fold"/>
</dbReference>
<keyword evidence="3" id="KW-0812">Transmembrane</keyword>
<evidence type="ECO:0000259" key="5">
    <source>
        <dbReference type="SMART" id="SM00421"/>
    </source>
</evidence>
<dbReference type="GO" id="GO:0006355">
    <property type="term" value="P:regulation of DNA-templated transcription"/>
    <property type="evidence" value="ECO:0007669"/>
    <property type="project" value="InterPro"/>
</dbReference>
<evidence type="ECO:0000256" key="1">
    <source>
        <dbReference type="ARBA" id="ARBA00022553"/>
    </source>
</evidence>
<keyword evidence="3" id="KW-1133">Transmembrane helix</keyword>
<dbReference type="Pfam" id="PF07495">
    <property type="entry name" value="Y_Y_Y"/>
    <property type="match status" value="1"/>
</dbReference>
<gene>
    <name evidence="6" type="ORF">GCM10011511_38670</name>
</gene>
<sequence>MPTVSRIKTLITLLLGWTAGVCQAQNTIGIPDIVNYPRNVYNAGTQNRGIVQDRYGILYFANYQGLLSFDGNYWKTYPLPNKTIVRSVALGKDNRIYAGGQDDFGYFSPDKNGRLAFTSLKNLLSEKNSSFSDIWFIVPYGNDVFFMSREMIFQLNNKTITVYPAASEWRFLGESNRQLVAQDGRNGLLEFRDGLWTPFVKESALPASWVTCLFPFGKDSSFLGTVNTGFFVLANNKITPFRFAHENPFVNERVLTAIAVNKDWLAIGTNLDGIYIVNKKGEIIQNLSRTEGLQNNNILMLFLDRNKNLWMGLDNGIDFVAFNNAIKHIYPEKLNEGLGYTSLIYNKELFVGTSNGLYSLPVDDREDLSFLRGEFRSIPGTKGSTWGLTEINGTLLLGHHDGAFQVSNDRLVPIDTSRAYWTFLPYANVLPSALVLGGDGVGINLLRYTGNHFVQEGNLPGYAASSQFMAIDNNNTVWVAHPYRGVYKIDLNDLAHPKVKLYTEKNGLPSYLKNHLFKVKNHIVIATEKGVYEYNAGRDGFGLSPYFKDFFGERNIRALKEDAAGNIWFIEDNSLGVIDLSGSQPETIYFPELSGRMVADYEHIYPYNKYNVFVGAERGFYHINYEEYKKNHYPIQVRIRSVRAFGKKDSVLFGGYFGEVDDSLGQPAAAVYSISNKWNSVHFEYSSPLYAVHNSISYSYYLKGFDRDWSDWSKKTEKDYTNLPAGTYSFQVRSKSNMGNESAISSYTFTILPPWYQTAWAYAGYVLLLAGLLYLVFFWQRRIFRQQQKKHEEEQARLQYLHQLEMDKSEKEIVKLRNEKLEAEIAHKNTELASAAMHLVQKGELLGNIREELVRMKKGANGDGAGAEEFKKMLRILGDDNKMDKDWEQFAIHFDQVHSDFLKTIKSVYPALSAHELKLCAYLRMNLSSKEIAQLENISVRGVEISRYRLRKKLKIPTETNLFDFLMEVHARPAPS</sequence>
<dbReference type="SMART" id="SM00421">
    <property type="entry name" value="HTH_LUXR"/>
    <property type="match status" value="1"/>
</dbReference>
<comment type="caution">
    <text evidence="6">The sequence shown here is derived from an EMBL/GenBank/DDBJ whole genome shotgun (WGS) entry which is preliminary data.</text>
</comment>
<keyword evidence="2" id="KW-0175">Coiled coil</keyword>
<dbReference type="Gene3D" id="2.60.40.10">
    <property type="entry name" value="Immunoglobulins"/>
    <property type="match status" value="1"/>
</dbReference>
<accession>A0A8J2UFP8</accession>
<dbReference type="SUPFAM" id="SSF63829">
    <property type="entry name" value="Calcium-dependent phosphotriesterase"/>
    <property type="match status" value="1"/>
</dbReference>
<feature type="coiled-coil region" evidence="2">
    <location>
        <begin position="804"/>
        <end position="831"/>
    </location>
</feature>
<dbReference type="SUPFAM" id="SSF46894">
    <property type="entry name" value="C-terminal effector domain of the bipartite response regulators"/>
    <property type="match status" value="1"/>
</dbReference>
<dbReference type="InterPro" id="IPR036388">
    <property type="entry name" value="WH-like_DNA-bd_sf"/>
</dbReference>
<dbReference type="InterPro" id="IPR016032">
    <property type="entry name" value="Sig_transdc_resp-reg_C-effctor"/>
</dbReference>
<evidence type="ECO:0000313" key="6">
    <source>
        <dbReference type="EMBL" id="GGB11347.1"/>
    </source>
</evidence>
<dbReference type="Proteomes" id="UP000607559">
    <property type="component" value="Unassembled WGS sequence"/>
</dbReference>
<dbReference type="Gene3D" id="2.130.10.10">
    <property type="entry name" value="YVTN repeat-like/Quinoprotein amine dehydrogenase"/>
    <property type="match status" value="2"/>
</dbReference>
<reference evidence="6" key="2">
    <citation type="submission" date="2020-09" db="EMBL/GenBank/DDBJ databases">
        <authorList>
            <person name="Sun Q."/>
            <person name="Zhou Y."/>
        </authorList>
    </citation>
    <scope>NUCLEOTIDE SEQUENCE</scope>
    <source>
        <strain evidence="6">CGMCC 1.15448</strain>
    </source>
</reference>
<dbReference type="PANTHER" id="PTHR43547">
    <property type="entry name" value="TWO-COMPONENT HISTIDINE KINASE"/>
    <property type="match status" value="1"/>
</dbReference>
<name>A0A8J2UFP8_9BACT</name>
<dbReference type="InterPro" id="IPR011123">
    <property type="entry name" value="Y_Y_Y"/>
</dbReference>
<reference evidence="6" key="1">
    <citation type="journal article" date="2014" name="Int. J. Syst. Evol. Microbiol.">
        <title>Complete genome sequence of Corynebacterium casei LMG S-19264T (=DSM 44701T), isolated from a smear-ripened cheese.</title>
        <authorList>
            <consortium name="US DOE Joint Genome Institute (JGI-PGF)"/>
            <person name="Walter F."/>
            <person name="Albersmeier A."/>
            <person name="Kalinowski J."/>
            <person name="Ruckert C."/>
        </authorList>
    </citation>
    <scope>NUCLEOTIDE SEQUENCE</scope>
    <source>
        <strain evidence="6">CGMCC 1.15448</strain>
    </source>
</reference>
<feature type="domain" description="HTH luxR-type" evidence="5">
    <location>
        <begin position="909"/>
        <end position="966"/>
    </location>
</feature>
<keyword evidence="4" id="KW-0732">Signal</keyword>
<dbReference type="InterPro" id="IPR015943">
    <property type="entry name" value="WD40/YVTN_repeat-like_dom_sf"/>
</dbReference>
<keyword evidence="7" id="KW-1185">Reference proteome</keyword>
<keyword evidence="1" id="KW-0597">Phosphoprotein</keyword>
<dbReference type="Gene3D" id="1.10.10.10">
    <property type="entry name" value="Winged helix-like DNA-binding domain superfamily/Winged helix DNA-binding domain"/>
    <property type="match status" value="1"/>
</dbReference>
<evidence type="ECO:0000256" key="2">
    <source>
        <dbReference type="SAM" id="Coils"/>
    </source>
</evidence>
<dbReference type="AlphaFoldDB" id="A0A8J2UFP8"/>
<dbReference type="GO" id="GO:0003677">
    <property type="term" value="F:DNA binding"/>
    <property type="evidence" value="ECO:0007669"/>
    <property type="project" value="InterPro"/>
</dbReference>
<feature type="transmembrane region" description="Helical" evidence="3">
    <location>
        <begin position="759"/>
        <end position="779"/>
    </location>
</feature>
<dbReference type="PANTHER" id="PTHR43547:SF2">
    <property type="entry name" value="HYBRID SIGNAL TRANSDUCTION HISTIDINE KINASE C"/>
    <property type="match status" value="1"/>
</dbReference>
<proteinExistence type="predicted"/>
<evidence type="ECO:0000256" key="4">
    <source>
        <dbReference type="SAM" id="SignalP"/>
    </source>
</evidence>
<feature type="chain" id="PRO_5035321716" description="HTH luxR-type domain-containing protein" evidence="4">
    <location>
        <begin position="25"/>
        <end position="976"/>
    </location>
</feature>